<evidence type="ECO:0000259" key="4">
    <source>
        <dbReference type="Pfam" id="PF07715"/>
    </source>
</evidence>
<protein>
    <submittedName>
        <fullName evidence="5">TonB-dependent receptor</fullName>
    </submittedName>
</protein>
<comment type="caution">
    <text evidence="5">The sequence shown here is derived from an EMBL/GenBank/DDBJ whole genome shotgun (WGS) entry which is preliminary data.</text>
</comment>
<comment type="subcellular location">
    <subcellularLocation>
        <location evidence="2">Cell outer membrane</location>
        <topology evidence="2">Multi-pass membrane protein</topology>
    </subcellularLocation>
</comment>
<comment type="similarity">
    <text evidence="2">Belongs to the TonB-dependent receptor family.</text>
</comment>
<sequence length="136" mass="14288">ESSQALSFLSRAQIHEQTPNVLGDVLATLPGVDMSKDSPWEQRPILRGLGGQRVLVMVDGMPVNSARGNGPHPSLVDPFQVERIEVVRGPSSVAYGSDALGGAINIITREPQEGGDAFSGAVTLGGSSVDRQRNGQ</sequence>
<keyword evidence="2" id="KW-1134">Transmembrane beta strand</keyword>
<keyword evidence="5" id="KW-0675">Receptor</keyword>
<dbReference type="GO" id="GO:0009279">
    <property type="term" value="C:cell outer membrane"/>
    <property type="evidence" value="ECO:0007669"/>
    <property type="project" value="UniProtKB-SubCell"/>
</dbReference>
<feature type="non-terminal residue" evidence="5">
    <location>
        <position position="1"/>
    </location>
</feature>
<keyword evidence="2" id="KW-0812">Transmembrane</keyword>
<evidence type="ECO:0000313" key="5">
    <source>
        <dbReference type="EMBL" id="TMQ68808.1"/>
    </source>
</evidence>
<dbReference type="Gene3D" id="2.170.130.10">
    <property type="entry name" value="TonB-dependent receptor, plug domain"/>
    <property type="match status" value="1"/>
</dbReference>
<evidence type="ECO:0000313" key="6">
    <source>
        <dbReference type="Proteomes" id="UP000319771"/>
    </source>
</evidence>
<dbReference type="SUPFAM" id="SSF56935">
    <property type="entry name" value="Porins"/>
    <property type="match status" value="1"/>
</dbReference>
<dbReference type="EMBL" id="VBPB01000373">
    <property type="protein sequence ID" value="TMQ68808.1"/>
    <property type="molecule type" value="Genomic_DNA"/>
</dbReference>
<organism evidence="5 6">
    <name type="scientific">Eiseniibacteriota bacterium</name>
    <dbReference type="NCBI Taxonomy" id="2212470"/>
    <lineage>
        <taxon>Bacteria</taxon>
        <taxon>Candidatus Eiseniibacteriota</taxon>
    </lineage>
</organism>
<keyword evidence="1" id="KW-0732">Signal</keyword>
<dbReference type="PROSITE" id="PS52016">
    <property type="entry name" value="TONB_DEPENDENT_REC_3"/>
    <property type="match status" value="1"/>
</dbReference>
<dbReference type="InterPro" id="IPR039426">
    <property type="entry name" value="TonB-dep_rcpt-like"/>
</dbReference>
<reference evidence="5 6" key="1">
    <citation type="journal article" date="2019" name="Nat. Microbiol.">
        <title>Mediterranean grassland soil C-N compound turnover is dependent on rainfall and depth, and is mediated by genomically divergent microorganisms.</title>
        <authorList>
            <person name="Diamond S."/>
            <person name="Andeer P.F."/>
            <person name="Li Z."/>
            <person name="Crits-Christoph A."/>
            <person name="Burstein D."/>
            <person name="Anantharaman K."/>
            <person name="Lane K.R."/>
            <person name="Thomas B.C."/>
            <person name="Pan C."/>
            <person name="Northen T.R."/>
            <person name="Banfield J.F."/>
        </authorList>
    </citation>
    <scope>NUCLEOTIDE SEQUENCE [LARGE SCALE GENOMIC DNA]</scope>
    <source>
        <strain evidence="5">WS_11</strain>
    </source>
</reference>
<dbReference type="InterPro" id="IPR037066">
    <property type="entry name" value="Plug_dom_sf"/>
</dbReference>
<keyword evidence="2" id="KW-0472">Membrane</keyword>
<keyword evidence="2" id="KW-0813">Transport</keyword>
<dbReference type="PANTHER" id="PTHR30069">
    <property type="entry name" value="TONB-DEPENDENT OUTER MEMBRANE RECEPTOR"/>
    <property type="match status" value="1"/>
</dbReference>
<evidence type="ECO:0000256" key="2">
    <source>
        <dbReference type="PROSITE-ProRule" id="PRU01360"/>
    </source>
</evidence>
<dbReference type="InterPro" id="IPR012910">
    <property type="entry name" value="Plug_dom"/>
</dbReference>
<feature type="domain" description="TonB-dependent receptor plug" evidence="4">
    <location>
        <begin position="2"/>
        <end position="103"/>
    </location>
</feature>
<name>A0A538TYX9_UNCEI</name>
<feature type="region of interest" description="Disordered" evidence="3">
    <location>
        <begin position="115"/>
        <end position="136"/>
    </location>
</feature>
<dbReference type="Proteomes" id="UP000319771">
    <property type="component" value="Unassembled WGS sequence"/>
</dbReference>
<gene>
    <name evidence="5" type="ORF">E6K81_16295</name>
</gene>
<dbReference type="Pfam" id="PF07715">
    <property type="entry name" value="Plug"/>
    <property type="match status" value="1"/>
</dbReference>
<dbReference type="GO" id="GO:0044718">
    <property type="term" value="P:siderophore transmembrane transport"/>
    <property type="evidence" value="ECO:0007669"/>
    <property type="project" value="TreeGrafter"/>
</dbReference>
<accession>A0A538TYX9</accession>
<dbReference type="GO" id="GO:0015344">
    <property type="term" value="F:siderophore uptake transmembrane transporter activity"/>
    <property type="evidence" value="ECO:0007669"/>
    <property type="project" value="TreeGrafter"/>
</dbReference>
<dbReference type="AlphaFoldDB" id="A0A538TYX9"/>
<feature type="non-terminal residue" evidence="5">
    <location>
        <position position="136"/>
    </location>
</feature>
<proteinExistence type="inferred from homology"/>
<dbReference type="PANTHER" id="PTHR30069:SF29">
    <property type="entry name" value="HEMOGLOBIN AND HEMOGLOBIN-HAPTOGLOBIN-BINDING PROTEIN 1-RELATED"/>
    <property type="match status" value="1"/>
</dbReference>
<evidence type="ECO:0000256" key="1">
    <source>
        <dbReference type="ARBA" id="ARBA00022729"/>
    </source>
</evidence>
<keyword evidence="2" id="KW-0998">Cell outer membrane</keyword>
<evidence type="ECO:0000256" key="3">
    <source>
        <dbReference type="SAM" id="MobiDB-lite"/>
    </source>
</evidence>